<reference evidence="6" key="1">
    <citation type="submission" date="2022-06" db="EMBL/GenBank/DDBJ databases">
        <title>Genomic Encyclopedia of Archaeal and Bacterial Type Strains, Phase II (KMG-II): from individual species to whole genera.</title>
        <authorList>
            <person name="Goeker M."/>
        </authorList>
    </citation>
    <scope>NUCLEOTIDE SEQUENCE</scope>
    <source>
        <strain evidence="6">DSM 43935</strain>
    </source>
</reference>
<accession>A0AAE3KHB2</accession>
<dbReference type="SUPFAM" id="SSF46785">
    <property type="entry name" value="Winged helix' DNA-binding domain"/>
    <property type="match status" value="1"/>
</dbReference>
<dbReference type="GO" id="GO:0003700">
    <property type="term" value="F:DNA-binding transcription factor activity"/>
    <property type="evidence" value="ECO:0007669"/>
    <property type="project" value="InterPro"/>
</dbReference>
<dbReference type="CDD" id="cd08460">
    <property type="entry name" value="PBP2_DntR_like_1"/>
    <property type="match status" value="1"/>
</dbReference>
<dbReference type="SUPFAM" id="SSF53850">
    <property type="entry name" value="Periplasmic binding protein-like II"/>
    <property type="match status" value="1"/>
</dbReference>
<evidence type="ECO:0000256" key="4">
    <source>
        <dbReference type="ARBA" id="ARBA00023163"/>
    </source>
</evidence>
<dbReference type="Gene3D" id="1.10.10.10">
    <property type="entry name" value="Winged helix-like DNA-binding domain superfamily/Winged helix DNA-binding domain"/>
    <property type="match status" value="1"/>
</dbReference>
<protein>
    <submittedName>
        <fullName evidence="6">DNA-binding transcriptional regulator, LysR family</fullName>
    </submittedName>
</protein>
<evidence type="ECO:0000313" key="6">
    <source>
        <dbReference type="EMBL" id="MCP2166279.1"/>
    </source>
</evidence>
<dbReference type="InterPro" id="IPR050389">
    <property type="entry name" value="LysR-type_TF"/>
</dbReference>
<evidence type="ECO:0000313" key="7">
    <source>
        <dbReference type="Proteomes" id="UP001206128"/>
    </source>
</evidence>
<dbReference type="InterPro" id="IPR036388">
    <property type="entry name" value="WH-like_DNA-bd_sf"/>
</dbReference>
<evidence type="ECO:0000259" key="5">
    <source>
        <dbReference type="PROSITE" id="PS50931"/>
    </source>
</evidence>
<gene>
    <name evidence="6" type="ORF">LX83_003138</name>
</gene>
<dbReference type="Gene3D" id="3.40.190.10">
    <property type="entry name" value="Periplasmic binding protein-like II"/>
    <property type="match status" value="2"/>
</dbReference>
<dbReference type="Proteomes" id="UP001206128">
    <property type="component" value="Unassembled WGS sequence"/>
</dbReference>
<dbReference type="PROSITE" id="PS50931">
    <property type="entry name" value="HTH_LYSR"/>
    <property type="match status" value="1"/>
</dbReference>
<dbReference type="InterPro" id="IPR036390">
    <property type="entry name" value="WH_DNA-bd_sf"/>
</dbReference>
<feature type="domain" description="HTH lysR-type" evidence="5">
    <location>
        <begin position="1"/>
        <end position="56"/>
    </location>
</feature>
<dbReference type="Pfam" id="PF00126">
    <property type="entry name" value="HTH_1"/>
    <property type="match status" value="1"/>
</dbReference>
<dbReference type="InterPro" id="IPR000847">
    <property type="entry name" value="LysR_HTH_N"/>
</dbReference>
<dbReference type="AlphaFoldDB" id="A0AAE3KHB2"/>
<keyword evidence="2" id="KW-0805">Transcription regulation</keyword>
<proteinExistence type="inferred from homology"/>
<dbReference type="PANTHER" id="PTHR30118">
    <property type="entry name" value="HTH-TYPE TRANSCRIPTIONAL REGULATOR LEUO-RELATED"/>
    <property type="match status" value="1"/>
</dbReference>
<evidence type="ECO:0000256" key="3">
    <source>
        <dbReference type="ARBA" id="ARBA00023125"/>
    </source>
</evidence>
<comment type="similarity">
    <text evidence="1">Belongs to the LysR transcriptional regulatory family.</text>
</comment>
<dbReference type="EMBL" id="JAMTCK010000006">
    <property type="protein sequence ID" value="MCP2166279.1"/>
    <property type="molecule type" value="Genomic_DNA"/>
</dbReference>
<comment type="caution">
    <text evidence="6">The sequence shown here is derived from an EMBL/GenBank/DDBJ whole genome shotgun (WGS) entry which is preliminary data.</text>
</comment>
<keyword evidence="7" id="KW-1185">Reference proteome</keyword>
<dbReference type="PANTHER" id="PTHR30118:SF15">
    <property type="entry name" value="TRANSCRIPTIONAL REGULATORY PROTEIN"/>
    <property type="match status" value="1"/>
</dbReference>
<sequence>MNLLVALDALLAENSVTAAADRLHTSAPAMSRTLARIRRVLGDPVLVRAGRHLVPTPRALELRAEVRALVERAHAVLTPAGDLDPATVTRSFAVQANDGLVAVAGTRLIAAVRAEAPGVTLRFLSESLEGTSALRDGRVDLEIGVIGHVEQEARVEQLLTDRMVGVVRPEHPLARGRVTPRRLAAADHVVVSRRGRSHGPIDDRLAELGLQRRVVATMPSLSASLLMARDMDVVCLASASLGSATVKALGLRMFELPLDLPPLAIGMAWHPRNDADRVHRWLRDRVRQVLRP</sequence>
<organism evidence="6 7">
    <name type="scientific">Goodfellowiella coeruleoviolacea</name>
    <dbReference type="NCBI Taxonomy" id="334858"/>
    <lineage>
        <taxon>Bacteria</taxon>
        <taxon>Bacillati</taxon>
        <taxon>Actinomycetota</taxon>
        <taxon>Actinomycetes</taxon>
        <taxon>Pseudonocardiales</taxon>
        <taxon>Pseudonocardiaceae</taxon>
        <taxon>Goodfellowiella</taxon>
    </lineage>
</organism>
<name>A0AAE3KHB2_9PSEU</name>
<keyword evidence="4" id="KW-0804">Transcription</keyword>
<evidence type="ECO:0000256" key="1">
    <source>
        <dbReference type="ARBA" id="ARBA00009437"/>
    </source>
</evidence>
<keyword evidence="3 6" id="KW-0238">DNA-binding</keyword>
<dbReference type="InterPro" id="IPR005119">
    <property type="entry name" value="LysR_subst-bd"/>
</dbReference>
<dbReference type="Pfam" id="PF03466">
    <property type="entry name" value="LysR_substrate"/>
    <property type="match status" value="1"/>
</dbReference>
<dbReference type="GO" id="GO:0003677">
    <property type="term" value="F:DNA binding"/>
    <property type="evidence" value="ECO:0007669"/>
    <property type="project" value="UniProtKB-KW"/>
</dbReference>
<evidence type="ECO:0000256" key="2">
    <source>
        <dbReference type="ARBA" id="ARBA00023015"/>
    </source>
</evidence>